<dbReference type="InterPro" id="IPR014710">
    <property type="entry name" value="RmlC-like_jellyroll"/>
</dbReference>
<dbReference type="PANTHER" id="PTHR45689">
    <property type="entry name" value="I[[H]] CHANNEL, ISOFORM E"/>
    <property type="match status" value="1"/>
</dbReference>
<keyword evidence="4" id="KW-1185">Reference proteome</keyword>
<comment type="caution">
    <text evidence="3">The sequence shown here is derived from an EMBL/GenBank/DDBJ whole genome shotgun (WGS) entry which is preliminary data.</text>
</comment>
<dbReference type="InterPro" id="IPR051413">
    <property type="entry name" value="K/Na_HCN_channel"/>
</dbReference>
<dbReference type="GO" id="GO:0035725">
    <property type="term" value="P:sodium ion transmembrane transport"/>
    <property type="evidence" value="ECO:0007669"/>
    <property type="project" value="TreeGrafter"/>
</dbReference>
<dbReference type="SUPFAM" id="SSF51206">
    <property type="entry name" value="cAMP-binding domain-like"/>
    <property type="match status" value="1"/>
</dbReference>
<feature type="domain" description="Cyclic nucleotide-binding" evidence="2">
    <location>
        <begin position="403"/>
        <end position="501"/>
    </location>
</feature>
<dbReference type="SUPFAM" id="SSF81324">
    <property type="entry name" value="Voltage-gated potassium channels"/>
    <property type="match status" value="1"/>
</dbReference>
<dbReference type="PANTHER" id="PTHR45689:SF14">
    <property type="entry name" value="CYCLIC NUCLEOTIDE-GATED CATION CHANNEL SUBUNIT A-LIKE PROTEIN"/>
    <property type="match status" value="1"/>
</dbReference>
<dbReference type="Gene3D" id="2.60.120.10">
    <property type="entry name" value="Jelly Rolls"/>
    <property type="match status" value="1"/>
</dbReference>
<dbReference type="InterPro" id="IPR000595">
    <property type="entry name" value="cNMP-bd_dom"/>
</dbReference>
<dbReference type="EMBL" id="JACSDY010000015">
    <property type="protein sequence ID" value="KAF7407065.1"/>
    <property type="molecule type" value="Genomic_DNA"/>
</dbReference>
<evidence type="ECO:0000313" key="3">
    <source>
        <dbReference type="EMBL" id="KAF7407065.1"/>
    </source>
</evidence>
<organism evidence="3 4">
    <name type="scientific">Vespula pensylvanica</name>
    <name type="common">Western yellow jacket</name>
    <name type="synonym">Wasp</name>
    <dbReference type="NCBI Taxonomy" id="30213"/>
    <lineage>
        <taxon>Eukaryota</taxon>
        <taxon>Metazoa</taxon>
        <taxon>Ecdysozoa</taxon>
        <taxon>Arthropoda</taxon>
        <taxon>Hexapoda</taxon>
        <taxon>Insecta</taxon>
        <taxon>Pterygota</taxon>
        <taxon>Neoptera</taxon>
        <taxon>Endopterygota</taxon>
        <taxon>Hymenoptera</taxon>
        <taxon>Apocrita</taxon>
        <taxon>Aculeata</taxon>
        <taxon>Vespoidea</taxon>
        <taxon>Vespidae</taxon>
        <taxon>Vespinae</taxon>
        <taxon>Vespula</taxon>
    </lineage>
</organism>
<feature type="transmembrane region" description="Helical" evidence="1">
    <location>
        <begin position="302"/>
        <end position="322"/>
    </location>
</feature>
<dbReference type="GO" id="GO:0005249">
    <property type="term" value="F:voltage-gated potassium channel activity"/>
    <property type="evidence" value="ECO:0007669"/>
    <property type="project" value="TreeGrafter"/>
</dbReference>
<dbReference type="CDD" id="cd00038">
    <property type="entry name" value="CAP_ED"/>
    <property type="match status" value="1"/>
</dbReference>
<feature type="transmembrane region" description="Helical" evidence="1">
    <location>
        <begin position="230"/>
        <end position="253"/>
    </location>
</feature>
<sequence>MARMSDAMEGKAHVCELLRTLENWRNITYFSKCKRLCSQWFNIDKRTPRFISSKLPRLLSEVDLPGVDSHSRIFYPRFLWEILMMVVYAIAFFTIPFMISFIVMDYEVLRLDKVNLFIYIMCWLNIIVTCMTGYYDKKNMRVELNLLKIFKKYLKGYLLVDIISSLPYDHITLFWRKLPGNSSFYAITLINLLPLLKLSRYPTLNDYIFQFYQYFAIEHFYYQLTTTLALGFYLIIWFSCLCYLLPVLMLYFYNIPSTECQDCWMVGIEKEGLAFKFQHAFFIVLENLLASGYGVFPPKTDVHIVLNIVLMIFGRFIECYIIKVKRNSKAAKSKYQEIINQIGAYARQKQLPFQIKNRLLEYYNYRFKENFFRERNIQSILSERLRDEIAMQSCRRLVQNVKLFKNVPQDILKSIIKNLKFELYLRNDIIIRAGSIGDCMFFLSIGTVAVLTPTGKEICHLHDGAHFGEIALLASDQKRVATVIAVDISEVYRLDRKDFRKCVTVHSELFSSIERIATERIERTAIIEEHHKRFIMRSSLAHDEARRRSKI</sequence>
<keyword evidence="1" id="KW-0812">Transmembrane</keyword>
<dbReference type="InterPro" id="IPR018490">
    <property type="entry name" value="cNMP-bd_dom_sf"/>
</dbReference>
<dbReference type="PROSITE" id="PS50042">
    <property type="entry name" value="CNMP_BINDING_3"/>
    <property type="match status" value="1"/>
</dbReference>
<dbReference type="SMART" id="SM00100">
    <property type="entry name" value="cNMP"/>
    <property type="match status" value="1"/>
</dbReference>
<name>A0A834KI47_VESPE</name>
<evidence type="ECO:0000259" key="2">
    <source>
        <dbReference type="PROSITE" id="PS50042"/>
    </source>
</evidence>
<evidence type="ECO:0000256" key="1">
    <source>
        <dbReference type="SAM" id="Phobius"/>
    </source>
</evidence>
<evidence type="ECO:0000313" key="4">
    <source>
        <dbReference type="Proteomes" id="UP000600918"/>
    </source>
</evidence>
<gene>
    <name evidence="3" type="ORF">H0235_014721</name>
</gene>
<keyword evidence="1" id="KW-0472">Membrane</keyword>
<dbReference type="Pfam" id="PF00027">
    <property type="entry name" value="cNMP_binding"/>
    <property type="match status" value="1"/>
</dbReference>
<dbReference type="Gene3D" id="1.10.287.630">
    <property type="entry name" value="Helix hairpin bin"/>
    <property type="match status" value="1"/>
</dbReference>
<proteinExistence type="predicted"/>
<dbReference type="GO" id="GO:0098855">
    <property type="term" value="C:HCN channel complex"/>
    <property type="evidence" value="ECO:0007669"/>
    <property type="project" value="TreeGrafter"/>
</dbReference>
<reference evidence="3" key="1">
    <citation type="journal article" date="2020" name="G3 (Bethesda)">
        <title>High-Quality Assemblies for Three Invasive Social Wasps from the &lt;i&gt;Vespula&lt;/i&gt; Genus.</title>
        <authorList>
            <person name="Harrop T.W.R."/>
            <person name="Guhlin J."/>
            <person name="McLaughlin G.M."/>
            <person name="Permina E."/>
            <person name="Stockwell P."/>
            <person name="Gilligan J."/>
            <person name="Le Lec M.F."/>
            <person name="Gruber M.A.M."/>
            <person name="Quinn O."/>
            <person name="Lovegrove M."/>
            <person name="Duncan E.J."/>
            <person name="Remnant E.J."/>
            <person name="Van Eeckhoven J."/>
            <person name="Graham B."/>
            <person name="Knapp R.A."/>
            <person name="Langford K.W."/>
            <person name="Kronenberg Z."/>
            <person name="Press M.O."/>
            <person name="Eacker S.M."/>
            <person name="Wilson-Rankin E.E."/>
            <person name="Purcell J."/>
            <person name="Lester P.J."/>
            <person name="Dearden P.K."/>
        </authorList>
    </citation>
    <scope>NUCLEOTIDE SEQUENCE</scope>
    <source>
        <strain evidence="3">Volc-1</strain>
    </source>
</reference>
<keyword evidence="1" id="KW-1133">Transmembrane helix</keyword>
<dbReference type="Gene3D" id="1.10.287.70">
    <property type="match status" value="1"/>
</dbReference>
<feature type="transmembrane region" description="Helical" evidence="1">
    <location>
        <begin position="116"/>
        <end position="135"/>
    </location>
</feature>
<accession>A0A834KI47</accession>
<dbReference type="AlphaFoldDB" id="A0A834KI47"/>
<dbReference type="Proteomes" id="UP000600918">
    <property type="component" value="Unassembled WGS sequence"/>
</dbReference>
<feature type="transmembrane region" description="Helical" evidence="1">
    <location>
        <begin position="78"/>
        <end position="104"/>
    </location>
</feature>
<dbReference type="GO" id="GO:0003254">
    <property type="term" value="P:regulation of membrane depolarization"/>
    <property type="evidence" value="ECO:0007669"/>
    <property type="project" value="TreeGrafter"/>
</dbReference>
<protein>
    <recommendedName>
        <fullName evidence="2">Cyclic nucleotide-binding domain-containing protein</fullName>
    </recommendedName>
</protein>